<keyword evidence="1" id="KW-0732">Signal</keyword>
<accession>A0A3R9A0U7</accession>
<dbReference type="RefSeq" id="WP_014833358.1">
    <property type="nucleotide sequence ID" value="NZ_CABGZE010000003.1"/>
</dbReference>
<dbReference type="AlphaFoldDB" id="A0A3R9A0U7"/>
<dbReference type="EMBL" id="RHWT01000046">
    <property type="protein sequence ID" value="RSB26351.1"/>
    <property type="molecule type" value="Genomic_DNA"/>
</dbReference>
<dbReference type="Proteomes" id="UP000275321">
    <property type="component" value="Unassembled WGS sequence"/>
</dbReference>
<organism evidence="2 3">
    <name type="scientific">Enterobacter cloacae</name>
    <dbReference type="NCBI Taxonomy" id="550"/>
    <lineage>
        <taxon>Bacteria</taxon>
        <taxon>Pseudomonadati</taxon>
        <taxon>Pseudomonadota</taxon>
        <taxon>Gammaproteobacteria</taxon>
        <taxon>Enterobacterales</taxon>
        <taxon>Enterobacteriaceae</taxon>
        <taxon>Enterobacter</taxon>
        <taxon>Enterobacter cloacae complex</taxon>
    </lineage>
</organism>
<evidence type="ECO:0000256" key="1">
    <source>
        <dbReference type="SAM" id="SignalP"/>
    </source>
</evidence>
<evidence type="ECO:0008006" key="4">
    <source>
        <dbReference type="Google" id="ProtNLM"/>
    </source>
</evidence>
<gene>
    <name evidence="2" type="ORF">EGK68_22820</name>
</gene>
<feature type="chain" id="PRO_5018651479" description="Lipoprotein" evidence="1">
    <location>
        <begin position="22"/>
        <end position="225"/>
    </location>
</feature>
<comment type="caution">
    <text evidence="2">The sequence shown here is derived from an EMBL/GenBank/DDBJ whole genome shotgun (WGS) entry which is preliminary data.</text>
</comment>
<reference evidence="2 3" key="1">
    <citation type="submission" date="2018-10" db="EMBL/GenBank/DDBJ databases">
        <title>Transmission dynamics of multidrug resistant bacteria on intensive care unit surfaces.</title>
        <authorList>
            <person name="D'Souza A.W."/>
            <person name="Potter R.F."/>
            <person name="Wallace M."/>
            <person name="Shupe A."/>
            <person name="Patel S."/>
            <person name="Sun S."/>
            <person name="Gul D."/>
            <person name="Kwon J.H."/>
            <person name="Andleeb S."/>
            <person name="Burnham C.-A.D."/>
            <person name="Dantas G."/>
        </authorList>
    </citation>
    <scope>NUCLEOTIDE SEQUENCE [LARGE SCALE GENOMIC DNA]</scope>
    <source>
        <strain evidence="2 3">EC_073</strain>
    </source>
</reference>
<evidence type="ECO:0000313" key="3">
    <source>
        <dbReference type="Proteomes" id="UP000275321"/>
    </source>
</evidence>
<name>A0A3R9A0U7_ENTCL</name>
<feature type="signal peptide" evidence="1">
    <location>
        <begin position="1"/>
        <end position="21"/>
    </location>
</feature>
<protein>
    <recommendedName>
        <fullName evidence="4">Lipoprotein</fullName>
    </recommendedName>
</protein>
<proteinExistence type="predicted"/>
<evidence type="ECO:0000313" key="2">
    <source>
        <dbReference type="EMBL" id="RSB26351.1"/>
    </source>
</evidence>
<dbReference type="PROSITE" id="PS51257">
    <property type="entry name" value="PROKAR_LIPOPROTEIN"/>
    <property type="match status" value="1"/>
</dbReference>
<sequence length="225" mass="24868">MKVITFTVTTLLFVVALTGCASKIKPETVTSSNGSSIEIMAVSAQADLNNNRIADNSLRVVTPTHNAVGKGLAVLSVLTGNIKPSSFDKENYKGEIIESIKNPTDTYLAQGAKKSISKWMDSQSSGYVYKEQLHIGHATWALIFKDATATTPVYQLKYKVLFYKKPEGGNMFSAYTVAECSPVPVEANLSEWERDNYKKVTVETQKYMDACIIELNNQLPRLLKK</sequence>